<evidence type="ECO:0000313" key="2">
    <source>
        <dbReference type="Proteomes" id="UP000460298"/>
    </source>
</evidence>
<name>A0A833GXF8_9LEPT</name>
<dbReference type="InterPro" id="IPR011030">
    <property type="entry name" value="Lipovitellin_superhlx_dom"/>
</dbReference>
<dbReference type="AlphaFoldDB" id="A0A833GXF8"/>
<dbReference type="SUPFAM" id="SSF48431">
    <property type="entry name" value="Lipovitellin-phosvitin complex, superhelical domain"/>
    <property type="match status" value="1"/>
</dbReference>
<dbReference type="EMBL" id="WBUI01000042">
    <property type="protein sequence ID" value="KAB2928902.1"/>
    <property type="molecule type" value="Genomic_DNA"/>
</dbReference>
<sequence length="166" mass="19418">MDEVENYRMRLKDNDIDRLHETIFDIGKSNCYDLEKEIASFLHHEEADIRSAAIRVLAFYWQLDNYKDAAEQMFLDKSEPDHVRDVAVMSWGIYYYKKNSSFAIEKLYKIVCDKNEPDDVRASAYNAILSSTILPVSDVRRSQGDTESINDLVDWPLLDQIREVAR</sequence>
<comment type="caution">
    <text evidence="1">The sequence shown here is derived from an EMBL/GenBank/DDBJ whole genome shotgun (WGS) entry which is preliminary data.</text>
</comment>
<accession>A0A833GXF8</accession>
<gene>
    <name evidence="1" type="ORF">F9K24_21415</name>
</gene>
<reference evidence="1 2" key="1">
    <citation type="submission" date="2019-10" db="EMBL/GenBank/DDBJ databases">
        <title>Extracellular Electron Transfer in a Candidatus Methanoperedens spp. Enrichment Culture.</title>
        <authorList>
            <person name="Berger S."/>
            <person name="Rangel Shaw D."/>
            <person name="Berben T."/>
            <person name="In 'T Zandt M."/>
            <person name="Frank J."/>
            <person name="Reimann J."/>
            <person name="Jetten M.S.M."/>
            <person name="Welte C.U."/>
        </authorList>
    </citation>
    <scope>NUCLEOTIDE SEQUENCE [LARGE SCALE GENOMIC DNA]</scope>
    <source>
        <strain evidence="1">SB12</strain>
    </source>
</reference>
<protein>
    <recommendedName>
        <fullName evidence="3">HEAT repeat domain-containing protein</fullName>
    </recommendedName>
</protein>
<proteinExistence type="predicted"/>
<evidence type="ECO:0008006" key="3">
    <source>
        <dbReference type="Google" id="ProtNLM"/>
    </source>
</evidence>
<evidence type="ECO:0000313" key="1">
    <source>
        <dbReference type="EMBL" id="KAB2928902.1"/>
    </source>
</evidence>
<dbReference type="Proteomes" id="UP000460298">
    <property type="component" value="Unassembled WGS sequence"/>
</dbReference>
<organism evidence="1 2">
    <name type="scientific">Leptonema illini</name>
    <dbReference type="NCBI Taxonomy" id="183"/>
    <lineage>
        <taxon>Bacteria</taxon>
        <taxon>Pseudomonadati</taxon>
        <taxon>Spirochaetota</taxon>
        <taxon>Spirochaetia</taxon>
        <taxon>Leptospirales</taxon>
        <taxon>Leptospiraceae</taxon>
        <taxon>Leptonema</taxon>
    </lineage>
</organism>